<dbReference type="OrthoDB" id="9786919at2"/>
<evidence type="ECO:0000256" key="4">
    <source>
        <dbReference type="ARBA" id="ARBA00022553"/>
    </source>
</evidence>
<accession>A0A3M0GGW5</accession>
<comment type="caution">
    <text evidence="13">The sequence shown here is derived from an EMBL/GenBank/DDBJ whole genome shotgun (WGS) entry which is preliminary data.</text>
</comment>
<dbReference type="Pfam" id="PF00672">
    <property type="entry name" value="HAMP"/>
    <property type="match status" value="1"/>
</dbReference>
<protein>
    <recommendedName>
        <fullName evidence="3">histidine kinase</fullName>
        <ecNumber evidence="3">2.7.13.3</ecNumber>
    </recommendedName>
</protein>
<dbReference type="PRINTS" id="PR00344">
    <property type="entry name" value="BCTRLSENSOR"/>
</dbReference>
<dbReference type="InterPro" id="IPR036097">
    <property type="entry name" value="HisK_dim/P_sf"/>
</dbReference>
<dbReference type="InterPro" id="IPR050428">
    <property type="entry name" value="TCS_sensor_his_kinase"/>
</dbReference>
<evidence type="ECO:0000259" key="12">
    <source>
        <dbReference type="PROSITE" id="PS50885"/>
    </source>
</evidence>
<name>A0A3M0GGW5_9ACTN</name>
<evidence type="ECO:0000256" key="9">
    <source>
        <dbReference type="ARBA" id="ARBA00023012"/>
    </source>
</evidence>
<dbReference type="SUPFAM" id="SSF55874">
    <property type="entry name" value="ATPase domain of HSP90 chaperone/DNA topoisomerase II/histidine kinase"/>
    <property type="match status" value="1"/>
</dbReference>
<keyword evidence="4" id="KW-0597">Phosphoprotein</keyword>
<dbReference type="EC" id="2.7.13.3" evidence="3"/>
<dbReference type="InterPro" id="IPR003660">
    <property type="entry name" value="HAMP_dom"/>
</dbReference>
<evidence type="ECO:0000256" key="2">
    <source>
        <dbReference type="ARBA" id="ARBA00004236"/>
    </source>
</evidence>
<dbReference type="Gene3D" id="1.10.287.130">
    <property type="match status" value="1"/>
</dbReference>
<dbReference type="SUPFAM" id="SSF47384">
    <property type="entry name" value="Homodimeric domain of signal transducing histidine kinase"/>
    <property type="match status" value="1"/>
</dbReference>
<dbReference type="RefSeq" id="WP_121900510.1">
    <property type="nucleotide sequence ID" value="NZ_REFW01000001.1"/>
</dbReference>
<dbReference type="Pfam" id="PF02518">
    <property type="entry name" value="HATPase_c"/>
    <property type="match status" value="1"/>
</dbReference>
<keyword evidence="7" id="KW-0418">Kinase</keyword>
<evidence type="ECO:0000256" key="7">
    <source>
        <dbReference type="ARBA" id="ARBA00022777"/>
    </source>
</evidence>
<dbReference type="PROSITE" id="PS50109">
    <property type="entry name" value="HIS_KIN"/>
    <property type="match status" value="1"/>
</dbReference>
<feature type="domain" description="HAMP" evidence="12">
    <location>
        <begin position="189"/>
        <end position="242"/>
    </location>
</feature>
<dbReference type="PANTHER" id="PTHR45436">
    <property type="entry name" value="SENSOR HISTIDINE KINASE YKOH"/>
    <property type="match status" value="1"/>
</dbReference>
<dbReference type="FunFam" id="1.10.287.130:FF:000001">
    <property type="entry name" value="Two-component sensor histidine kinase"/>
    <property type="match status" value="1"/>
</dbReference>
<evidence type="ECO:0000256" key="10">
    <source>
        <dbReference type="ARBA" id="ARBA00023136"/>
    </source>
</evidence>
<dbReference type="SUPFAM" id="SSF158472">
    <property type="entry name" value="HAMP domain-like"/>
    <property type="match status" value="1"/>
</dbReference>
<dbReference type="SMART" id="SM00304">
    <property type="entry name" value="HAMP"/>
    <property type="match status" value="1"/>
</dbReference>
<dbReference type="PANTHER" id="PTHR45436:SF5">
    <property type="entry name" value="SENSOR HISTIDINE KINASE TRCS"/>
    <property type="match status" value="1"/>
</dbReference>
<dbReference type="PROSITE" id="PS50885">
    <property type="entry name" value="HAMP"/>
    <property type="match status" value="1"/>
</dbReference>
<evidence type="ECO:0000259" key="11">
    <source>
        <dbReference type="PROSITE" id="PS50109"/>
    </source>
</evidence>
<keyword evidence="8" id="KW-1133">Transmembrane helix</keyword>
<reference evidence="13 14" key="1">
    <citation type="submission" date="2018-10" db="EMBL/GenBank/DDBJ databases">
        <title>Tessaracoccus antarcticuss sp. nov., isolated from sediment.</title>
        <authorList>
            <person name="Zhou L.Y."/>
            <person name="Du Z.J."/>
        </authorList>
    </citation>
    <scope>NUCLEOTIDE SEQUENCE [LARGE SCALE GENOMIC DNA]</scope>
    <source>
        <strain evidence="13 14">JDX10</strain>
    </source>
</reference>
<dbReference type="EMBL" id="REFW01000001">
    <property type="protein sequence ID" value="RMB61962.1"/>
    <property type="molecule type" value="Genomic_DNA"/>
</dbReference>
<evidence type="ECO:0000256" key="3">
    <source>
        <dbReference type="ARBA" id="ARBA00012438"/>
    </source>
</evidence>
<dbReference type="CDD" id="cd06225">
    <property type="entry name" value="HAMP"/>
    <property type="match status" value="1"/>
</dbReference>
<keyword evidence="9" id="KW-0902">Two-component regulatory system</keyword>
<dbReference type="InterPro" id="IPR036890">
    <property type="entry name" value="HATPase_C_sf"/>
</dbReference>
<dbReference type="AlphaFoldDB" id="A0A3M0GGW5"/>
<feature type="domain" description="Histidine kinase" evidence="11">
    <location>
        <begin position="250"/>
        <end position="459"/>
    </location>
</feature>
<evidence type="ECO:0000256" key="1">
    <source>
        <dbReference type="ARBA" id="ARBA00000085"/>
    </source>
</evidence>
<dbReference type="SMART" id="SM00387">
    <property type="entry name" value="HATPase_c"/>
    <property type="match status" value="1"/>
</dbReference>
<dbReference type="Proteomes" id="UP000275256">
    <property type="component" value="Unassembled WGS sequence"/>
</dbReference>
<dbReference type="Pfam" id="PF00512">
    <property type="entry name" value="HisKA"/>
    <property type="match status" value="1"/>
</dbReference>
<keyword evidence="5" id="KW-0808">Transferase</keyword>
<dbReference type="InterPro" id="IPR003594">
    <property type="entry name" value="HATPase_dom"/>
</dbReference>
<dbReference type="SMART" id="SM00388">
    <property type="entry name" value="HisKA"/>
    <property type="match status" value="1"/>
</dbReference>
<keyword evidence="14" id="KW-1185">Reference proteome</keyword>
<keyword evidence="10" id="KW-0472">Membrane</keyword>
<comment type="subcellular location">
    <subcellularLocation>
        <location evidence="2">Cell membrane</location>
    </subcellularLocation>
</comment>
<evidence type="ECO:0000313" key="14">
    <source>
        <dbReference type="Proteomes" id="UP000275256"/>
    </source>
</evidence>
<proteinExistence type="predicted"/>
<dbReference type="InterPro" id="IPR005467">
    <property type="entry name" value="His_kinase_dom"/>
</dbReference>
<evidence type="ECO:0000256" key="6">
    <source>
        <dbReference type="ARBA" id="ARBA00022692"/>
    </source>
</evidence>
<dbReference type="GO" id="GO:0000155">
    <property type="term" value="F:phosphorelay sensor kinase activity"/>
    <property type="evidence" value="ECO:0007669"/>
    <property type="project" value="InterPro"/>
</dbReference>
<dbReference type="GO" id="GO:0005886">
    <property type="term" value="C:plasma membrane"/>
    <property type="evidence" value="ECO:0007669"/>
    <property type="project" value="UniProtKB-SubCell"/>
</dbReference>
<evidence type="ECO:0000256" key="8">
    <source>
        <dbReference type="ARBA" id="ARBA00022989"/>
    </source>
</evidence>
<dbReference type="InterPro" id="IPR004358">
    <property type="entry name" value="Sig_transdc_His_kin-like_C"/>
</dbReference>
<gene>
    <name evidence="13" type="ORF">EAX62_05075</name>
</gene>
<organism evidence="13 14">
    <name type="scientific">Tessaracoccus antarcticus</name>
    <dbReference type="NCBI Taxonomy" id="2479848"/>
    <lineage>
        <taxon>Bacteria</taxon>
        <taxon>Bacillati</taxon>
        <taxon>Actinomycetota</taxon>
        <taxon>Actinomycetes</taxon>
        <taxon>Propionibacteriales</taxon>
        <taxon>Propionibacteriaceae</taxon>
        <taxon>Tessaracoccus</taxon>
    </lineage>
</organism>
<comment type="catalytic activity">
    <reaction evidence="1">
        <text>ATP + protein L-histidine = ADP + protein N-phospho-L-histidine.</text>
        <dbReference type="EC" id="2.7.13.3"/>
    </reaction>
</comment>
<dbReference type="InterPro" id="IPR003661">
    <property type="entry name" value="HisK_dim/P_dom"/>
</dbReference>
<dbReference type="Gene3D" id="3.30.565.10">
    <property type="entry name" value="Histidine kinase-like ATPase, C-terminal domain"/>
    <property type="match status" value="1"/>
</dbReference>
<sequence>MERRRFRWFPRGIRLRTTVAATVVVALALLGASVALVALQRQQLISGLTDVARQQGDTIVGEIEEGGIDEVDVGAVKAAVGDSALLQILTPDGTVRTASDDDYLVHPITTSTPPAGDTVVYTVDALPGGAEPFVIVVSGVASPGGVVRVVTAQSLESVERSTTVLVTLLSIGIPLVLVVVAATSSMVVGWALAPVEAIRRHVAGVSTADKDARVPVPTSGDEIARLAETMNSMLARLQASAEAQHRFVADASHELRTPLATIRTTTELATLHPEAMDRDRAAGLVLAETHRLERLVSDLLLLARSDEHGLIMNVEDVDLDDIVTGEIARIRAQGALTVEVDVVSVRVTGDAQHLLRAVRNLMDNAVRFASTTVEVRLGTMNGVAVLDISDDGPGIAGSERERVFERFVRLDDSRERGTGGTGLGLAITREIARAHGGDVQVFTSERGGAHLRLSLPLPLPAGAAAHPPPSAARR</sequence>
<dbReference type="CDD" id="cd00082">
    <property type="entry name" value="HisKA"/>
    <property type="match status" value="1"/>
</dbReference>
<evidence type="ECO:0000313" key="13">
    <source>
        <dbReference type="EMBL" id="RMB61962.1"/>
    </source>
</evidence>
<dbReference type="Gene3D" id="6.10.340.10">
    <property type="match status" value="1"/>
</dbReference>
<evidence type="ECO:0000256" key="5">
    <source>
        <dbReference type="ARBA" id="ARBA00022679"/>
    </source>
</evidence>
<keyword evidence="6" id="KW-0812">Transmembrane</keyword>